<dbReference type="InterPro" id="IPR027981">
    <property type="entry name" value="DUF4446"/>
</dbReference>
<evidence type="ECO:0000313" key="2">
    <source>
        <dbReference type="Proteomes" id="UP000271573"/>
    </source>
</evidence>
<name>A0A3G9IGC7_9ACTN</name>
<dbReference type="EMBL" id="AP019307">
    <property type="protein sequence ID" value="BBH17322.1"/>
    <property type="molecule type" value="Genomic_DNA"/>
</dbReference>
<dbReference type="AlphaFoldDB" id="A0A3G9IGC7"/>
<dbReference type="Pfam" id="PF14584">
    <property type="entry name" value="DUF4446"/>
    <property type="match status" value="1"/>
</dbReference>
<dbReference type="RefSeq" id="WP_125568393.1">
    <property type="nucleotide sequence ID" value="NZ_AP019307.1"/>
</dbReference>
<dbReference type="Proteomes" id="UP000271573">
    <property type="component" value="Chromosome"/>
</dbReference>
<evidence type="ECO:0000313" key="1">
    <source>
        <dbReference type="EMBL" id="BBH17322.1"/>
    </source>
</evidence>
<dbReference type="KEGG" id="nbe:Back2_16090"/>
<protein>
    <recommendedName>
        <fullName evidence="3">DUF4446 domain-containing protein</fullName>
    </recommendedName>
</protein>
<gene>
    <name evidence="1" type="ORF">Back2_16090</name>
</gene>
<organism evidence="1 2">
    <name type="scientific">Nocardioides baekrokdamisoli</name>
    <dbReference type="NCBI Taxonomy" id="1804624"/>
    <lineage>
        <taxon>Bacteria</taxon>
        <taxon>Bacillati</taxon>
        <taxon>Actinomycetota</taxon>
        <taxon>Actinomycetes</taxon>
        <taxon>Propionibacteriales</taxon>
        <taxon>Nocardioidaceae</taxon>
        <taxon>Nocardioides</taxon>
    </lineage>
</organism>
<dbReference type="OrthoDB" id="5244042at2"/>
<accession>A0A3G9IGC7</accession>
<reference evidence="1 2" key="1">
    <citation type="submission" date="2018-11" db="EMBL/GenBank/DDBJ databases">
        <title>Complete genome sequence of Nocardioides baekrokdamisoli strain KCTC 39748.</title>
        <authorList>
            <person name="Kang S.W."/>
            <person name="Lee K.C."/>
            <person name="Kim K.K."/>
            <person name="Kim J.S."/>
            <person name="Kim D.S."/>
            <person name="Ko S.H."/>
            <person name="Yang S.H."/>
            <person name="Shin Y.K."/>
            <person name="Lee J.S."/>
        </authorList>
    </citation>
    <scope>NUCLEOTIDE SEQUENCE [LARGE SCALE GENOMIC DNA]</scope>
    <source>
        <strain evidence="1 2">KCTC 39748</strain>
    </source>
</reference>
<proteinExistence type="predicted"/>
<sequence length="140" mass="14659">MVVLALISLLIAGAALGLAVFERRQRLASSPLILNGLPEDVPGLRAEVAALRSEVAALGVENSRNLQHIAIVRYDAFGDVGGQLSWSLVIADGTGDGLLLTSIHGRTEGRSYAKALRGWECSTTLSPQEEAALSQAKPAA</sequence>
<evidence type="ECO:0008006" key="3">
    <source>
        <dbReference type="Google" id="ProtNLM"/>
    </source>
</evidence>
<keyword evidence="2" id="KW-1185">Reference proteome</keyword>